<name>A0AAE3ILA2_9BACT</name>
<dbReference type="InterPro" id="IPR006659">
    <property type="entry name" value="Arsenate_reductase"/>
</dbReference>
<keyword evidence="2 4" id="KW-0560">Oxidoreductase</keyword>
<dbReference type="GO" id="GO:0008794">
    <property type="term" value="F:arsenate reductase (glutaredoxin) activity"/>
    <property type="evidence" value="ECO:0007669"/>
    <property type="project" value="UniProtKB-EC"/>
</dbReference>
<comment type="similarity">
    <text evidence="1 3">Belongs to the ArsC family.</text>
</comment>
<comment type="caution">
    <text evidence="4">The sequence shown here is derived from an EMBL/GenBank/DDBJ whole genome shotgun (WGS) entry which is preliminary data.</text>
</comment>
<dbReference type="PANTHER" id="PTHR30041:SF4">
    <property type="entry name" value="ARSENATE REDUCTASE"/>
    <property type="match status" value="1"/>
</dbReference>
<dbReference type="EC" id="1.20.4.1" evidence="4"/>
<dbReference type="NCBIfam" id="TIGR00014">
    <property type="entry name" value="arsC"/>
    <property type="match status" value="1"/>
</dbReference>
<dbReference type="InterPro" id="IPR036249">
    <property type="entry name" value="Thioredoxin-like_sf"/>
</dbReference>
<protein>
    <submittedName>
        <fullName evidence="4">Arsenate reductase (Glutaredoxin)</fullName>
        <ecNumber evidence="4">1.20.4.1</ecNumber>
    </submittedName>
</protein>
<dbReference type="PROSITE" id="PS51353">
    <property type="entry name" value="ARSC"/>
    <property type="match status" value="1"/>
</dbReference>
<dbReference type="Pfam" id="PF03960">
    <property type="entry name" value="ArsC"/>
    <property type="match status" value="1"/>
</dbReference>
<evidence type="ECO:0000256" key="3">
    <source>
        <dbReference type="PROSITE-ProRule" id="PRU01282"/>
    </source>
</evidence>
<gene>
    <name evidence="4" type="primary">arsC</name>
    <name evidence="4" type="ORF">OD355_04315</name>
</gene>
<evidence type="ECO:0000256" key="1">
    <source>
        <dbReference type="ARBA" id="ARBA00007198"/>
    </source>
</evidence>
<keyword evidence="5" id="KW-1185">Reference proteome</keyword>
<evidence type="ECO:0000256" key="2">
    <source>
        <dbReference type="ARBA" id="ARBA00023002"/>
    </source>
</evidence>
<evidence type="ECO:0000313" key="4">
    <source>
        <dbReference type="EMBL" id="MCU7693739.1"/>
    </source>
</evidence>
<dbReference type="Gene3D" id="3.40.30.10">
    <property type="entry name" value="Glutaredoxin"/>
    <property type="match status" value="1"/>
</dbReference>
<dbReference type="EMBL" id="JAOTPL010000004">
    <property type="protein sequence ID" value="MCU7693739.1"/>
    <property type="molecule type" value="Genomic_DNA"/>
</dbReference>
<dbReference type="Proteomes" id="UP001209317">
    <property type="component" value="Unassembled WGS sequence"/>
</dbReference>
<dbReference type="RefSeq" id="WP_263037226.1">
    <property type="nucleotide sequence ID" value="NZ_JAOTPL010000004.1"/>
</dbReference>
<organism evidence="4 5">
    <name type="scientific">Haoranjiania flava</name>
    <dbReference type="NCBI Taxonomy" id="1856322"/>
    <lineage>
        <taxon>Bacteria</taxon>
        <taxon>Pseudomonadati</taxon>
        <taxon>Bacteroidota</taxon>
        <taxon>Chitinophagia</taxon>
        <taxon>Chitinophagales</taxon>
        <taxon>Chitinophagaceae</taxon>
        <taxon>Haoranjiania</taxon>
    </lineage>
</organism>
<proteinExistence type="inferred from homology"/>
<reference evidence="4" key="1">
    <citation type="submission" date="2022-10" db="EMBL/GenBank/DDBJ databases">
        <authorList>
            <person name="Kim H.S."/>
            <person name="Kim J.-S."/>
            <person name="Suh M.K."/>
            <person name="Eom M.K."/>
            <person name="Lee J.-S."/>
        </authorList>
    </citation>
    <scope>NUCLEOTIDE SEQUENCE</scope>
    <source>
        <strain evidence="4">LIP-5</strain>
    </source>
</reference>
<accession>A0AAE3ILA2</accession>
<dbReference type="PANTHER" id="PTHR30041">
    <property type="entry name" value="ARSENATE REDUCTASE"/>
    <property type="match status" value="1"/>
</dbReference>
<sequence length="117" mass="13547">MITIIHNPHCSKSNCSLDYLQDLNYPVSVRNYITNPLTVDELEDIIDKLGIQPEQLVRKNEQLYKQNFEGNNYSDEEWISILAENPVLIERPIIIKDDKAIIGRPFEKVAAFMNEAK</sequence>
<evidence type="ECO:0000313" key="5">
    <source>
        <dbReference type="Proteomes" id="UP001209317"/>
    </source>
</evidence>
<dbReference type="InterPro" id="IPR006660">
    <property type="entry name" value="Arsenate_reductase-like"/>
</dbReference>
<dbReference type="AlphaFoldDB" id="A0AAE3ILA2"/>
<dbReference type="SUPFAM" id="SSF52833">
    <property type="entry name" value="Thioredoxin-like"/>
    <property type="match status" value="1"/>
</dbReference>